<reference evidence="10 11" key="1">
    <citation type="journal article" date="2018" name="Genome Biol. Evol.">
        <title>Multiple Roots of Fruiting Body Formation in Amoebozoa.</title>
        <authorList>
            <person name="Hillmann F."/>
            <person name="Forbes G."/>
            <person name="Novohradska S."/>
            <person name="Ferling I."/>
            <person name="Riege K."/>
            <person name="Groth M."/>
            <person name="Westermann M."/>
            <person name="Marz M."/>
            <person name="Spaller T."/>
            <person name="Winckler T."/>
            <person name="Schaap P."/>
            <person name="Glockner G."/>
        </authorList>
    </citation>
    <scope>NUCLEOTIDE SEQUENCE [LARGE SCALE GENOMIC DNA]</scope>
    <source>
        <strain evidence="10 11">Jena</strain>
    </source>
</reference>
<evidence type="ECO:0000256" key="6">
    <source>
        <dbReference type="ARBA" id="ARBA00039075"/>
    </source>
</evidence>
<evidence type="ECO:0000256" key="5">
    <source>
        <dbReference type="ARBA" id="ARBA00035805"/>
    </source>
</evidence>
<dbReference type="FunCoup" id="A0A2P6N0J9">
    <property type="interactions" value="249"/>
</dbReference>
<evidence type="ECO:0000256" key="7">
    <source>
        <dbReference type="ARBA" id="ARBA00042168"/>
    </source>
</evidence>
<feature type="region of interest" description="Disordered" evidence="8">
    <location>
        <begin position="120"/>
        <end position="139"/>
    </location>
</feature>
<dbReference type="EC" id="2.3.2.25" evidence="6"/>
<protein>
    <recommendedName>
        <fullName evidence="7">N-terminal E2 ubiquitin-conjugating enzyme</fullName>
        <ecNumber evidence="2">2.3.2.23</ecNumber>
        <ecNumber evidence="6">2.3.2.25</ecNumber>
    </recommendedName>
</protein>
<dbReference type="GO" id="GO:0061631">
    <property type="term" value="F:ubiquitin conjugating enzyme activity"/>
    <property type="evidence" value="ECO:0007669"/>
    <property type="project" value="UniProtKB-EC"/>
</dbReference>
<evidence type="ECO:0000256" key="1">
    <source>
        <dbReference type="ARBA" id="ARBA00000485"/>
    </source>
</evidence>
<keyword evidence="3" id="KW-0808">Transferase</keyword>
<comment type="caution">
    <text evidence="10">The sequence shown here is derived from an EMBL/GenBank/DDBJ whole genome shotgun (WGS) entry which is preliminary data.</text>
</comment>
<evidence type="ECO:0000313" key="11">
    <source>
        <dbReference type="Proteomes" id="UP000241769"/>
    </source>
</evidence>
<evidence type="ECO:0000313" key="10">
    <source>
        <dbReference type="EMBL" id="PRP77462.1"/>
    </source>
</evidence>
<evidence type="ECO:0000259" key="9">
    <source>
        <dbReference type="PROSITE" id="PS50127"/>
    </source>
</evidence>
<dbReference type="InParanoid" id="A0A2P6N0J9"/>
<dbReference type="Gene3D" id="3.10.110.10">
    <property type="entry name" value="Ubiquitin Conjugating Enzyme"/>
    <property type="match status" value="1"/>
</dbReference>
<dbReference type="SMART" id="SM00212">
    <property type="entry name" value="UBCc"/>
    <property type="match status" value="1"/>
</dbReference>
<keyword evidence="4" id="KW-0833">Ubl conjugation pathway</keyword>
<dbReference type="FunFam" id="3.10.110.10:FF:000022">
    <property type="entry name" value="Ubiquitin-conjugating enzyme E2 W"/>
    <property type="match status" value="1"/>
</dbReference>
<name>A0A2P6N0J9_9EUKA</name>
<dbReference type="EMBL" id="MDYQ01000263">
    <property type="protein sequence ID" value="PRP77462.1"/>
    <property type="molecule type" value="Genomic_DNA"/>
</dbReference>
<accession>A0A2P6N0J9</accession>
<dbReference type="Proteomes" id="UP000241769">
    <property type="component" value="Unassembled WGS sequence"/>
</dbReference>
<dbReference type="OrthoDB" id="406833at2759"/>
<evidence type="ECO:0000256" key="2">
    <source>
        <dbReference type="ARBA" id="ARBA00012486"/>
    </source>
</evidence>
<evidence type="ECO:0000256" key="4">
    <source>
        <dbReference type="ARBA" id="ARBA00022786"/>
    </source>
</evidence>
<dbReference type="AlphaFoldDB" id="A0A2P6N0J9"/>
<dbReference type="STRING" id="1890364.A0A2P6N0J9"/>
<dbReference type="InterPro" id="IPR000608">
    <property type="entry name" value="UBC"/>
</dbReference>
<dbReference type="EC" id="2.3.2.23" evidence="2"/>
<comment type="catalytic activity">
    <reaction evidence="1">
        <text>S-ubiquitinyl-[E1 ubiquitin-activating enzyme]-L-cysteine + [E2 ubiquitin-conjugating enzyme]-L-cysteine = [E1 ubiquitin-activating enzyme]-L-cysteine + S-ubiquitinyl-[E2 ubiquitin-conjugating enzyme]-L-cysteine.</text>
        <dbReference type="EC" id="2.3.2.23"/>
    </reaction>
</comment>
<gene>
    <name evidence="10" type="ORF">PROFUN_14317</name>
</gene>
<dbReference type="PROSITE" id="PS50127">
    <property type="entry name" value="UBC_2"/>
    <property type="match status" value="1"/>
</dbReference>
<dbReference type="PANTHER" id="PTHR24067">
    <property type="entry name" value="UBIQUITIN-CONJUGATING ENZYME E2"/>
    <property type="match status" value="1"/>
</dbReference>
<dbReference type="InterPro" id="IPR016135">
    <property type="entry name" value="UBQ-conjugating_enzyme/RWD"/>
</dbReference>
<dbReference type="Pfam" id="PF00179">
    <property type="entry name" value="UQ_con"/>
    <property type="match status" value="1"/>
</dbReference>
<evidence type="ECO:0000256" key="8">
    <source>
        <dbReference type="SAM" id="MobiDB-lite"/>
    </source>
</evidence>
<organism evidence="10 11">
    <name type="scientific">Planoprotostelium fungivorum</name>
    <dbReference type="NCBI Taxonomy" id="1890364"/>
    <lineage>
        <taxon>Eukaryota</taxon>
        <taxon>Amoebozoa</taxon>
        <taxon>Evosea</taxon>
        <taxon>Variosea</taxon>
        <taxon>Cavosteliida</taxon>
        <taxon>Cavosteliaceae</taxon>
        <taxon>Planoprotostelium</taxon>
    </lineage>
</organism>
<sequence length="150" mass="16993">MAARYTRRLQKELGEIQRAAPAGLEIGEVTNLEHWTIGVLGAKDTLYEGEKFQLHFKFPTQYPLEAPEVTFVGNHIPMHPHIYSNGHICLSILYDGWSPVLSVQSVCLSILSMLSSSPVKERPADNDTYVKNAKGRSPKDTKWWFHDDKV</sequence>
<dbReference type="GO" id="GO:0016567">
    <property type="term" value="P:protein ubiquitination"/>
    <property type="evidence" value="ECO:0007669"/>
    <property type="project" value="UniProtKB-ARBA"/>
</dbReference>
<evidence type="ECO:0000256" key="3">
    <source>
        <dbReference type="ARBA" id="ARBA00022679"/>
    </source>
</evidence>
<dbReference type="CDD" id="cd23808">
    <property type="entry name" value="UBCc_UBE2W"/>
    <property type="match status" value="1"/>
</dbReference>
<keyword evidence="11" id="KW-1185">Reference proteome</keyword>
<dbReference type="SUPFAM" id="SSF54495">
    <property type="entry name" value="UBC-like"/>
    <property type="match status" value="1"/>
</dbReference>
<dbReference type="InterPro" id="IPR050113">
    <property type="entry name" value="Ub_conjugating_enzyme"/>
</dbReference>
<feature type="domain" description="UBC core" evidence="9">
    <location>
        <begin position="4"/>
        <end position="150"/>
    </location>
</feature>
<comment type="catalytic activity">
    <reaction evidence="5">
        <text>S-ubiquitinyl-[E1 ubiquitin-activating enzyme]-L-cysteine + [acceptor protein]-N-terminal-amino acid = [E1 ubiquitin-activating enzyme]-L-cysteine + N-terminal-ubiquitinyl-[acceptor protein].</text>
        <dbReference type="EC" id="2.3.2.25"/>
    </reaction>
</comment>
<proteinExistence type="predicted"/>